<evidence type="ECO:0000313" key="2">
    <source>
        <dbReference type="Proteomes" id="UP000293568"/>
    </source>
</evidence>
<dbReference type="Proteomes" id="UP000293568">
    <property type="component" value="Chromosome"/>
</dbReference>
<keyword evidence="2" id="KW-1185">Reference proteome</keyword>
<dbReference type="OrthoDB" id="128043at2"/>
<name>A0A4P6F1J8_9BACL</name>
<evidence type="ECO:0000313" key="1">
    <source>
        <dbReference type="EMBL" id="QAY66917.1"/>
    </source>
</evidence>
<sequence length="291" mass="31706">MKSMKWVMLGGALIIGFALTNVLQGAGKSKASGDLADPYLDPFAMSLAHRHSGPGMETAAEQGVTMAFEWPDGKPRAGEQSRLVMSVKDKGGNAVEQFDIVNEKLIHLVIVSADLQQFQHIHPEYKGGGKYELPVQFNTGGEYRLYADFQPSGMNELTRMSSVAVAGQSLPPGRLAASPERSADINGIHVEAAFDQELEARQALTLTYTFTDARSGEPLRDMELYLGAIGHVVAVDEGLNDYLHIHPLNWASSGPQAVFGVSFPRSGLYQMWGQFQREGQVIVVPFTVQVK</sequence>
<accession>A0A4P6F1J8</accession>
<dbReference type="RefSeq" id="WP_129440994.1">
    <property type="nucleotide sequence ID" value="NZ_CP035492.1"/>
</dbReference>
<proteinExistence type="predicted"/>
<protein>
    <recommendedName>
        <fullName evidence="3">YtkA-like domain-containing protein</fullName>
    </recommendedName>
</protein>
<dbReference type="AlphaFoldDB" id="A0A4P6F1J8"/>
<dbReference type="EMBL" id="CP035492">
    <property type="protein sequence ID" value="QAY66917.1"/>
    <property type="molecule type" value="Genomic_DNA"/>
</dbReference>
<dbReference type="KEGG" id="pprt:ET464_11440"/>
<gene>
    <name evidence="1" type="ORF">ET464_11440</name>
</gene>
<evidence type="ECO:0008006" key="3">
    <source>
        <dbReference type="Google" id="ProtNLM"/>
    </source>
</evidence>
<organism evidence="1 2">
    <name type="scientific">Paenibacillus protaetiae</name>
    <dbReference type="NCBI Taxonomy" id="2509456"/>
    <lineage>
        <taxon>Bacteria</taxon>
        <taxon>Bacillati</taxon>
        <taxon>Bacillota</taxon>
        <taxon>Bacilli</taxon>
        <taxon>Bacillales</taxon>
        <taxon>Paenibacillaceae</taxon>
        <taxon>Paenibacillus</taxon>
    </lineage>
</organism>
<reference evidence="1 2" key="1">
    <citation type="submission" date="2019-01" db="EMBL/GenBank/DDBJ databases">
        <title>Genome sequencing of strain FW100M-2.</title>
        <authorList>
            <person name="Heo J."/>
            <person name="Kim S.-J."/>
            <person name="Kim J.-S."/>
            <person name="Hong S.-B."/>
            <person name="Kwon S.-W."/>
        </authorList>
    </citation>
    <scope>NUCLEOTIDE SEQUENCE [LARGE SCALE GENOMIC DNA]</scope>
    <source>
        <strain evidence="1 2">FW100M-2</strain>
    </source>
</reference>